<gene>
    <name evidence="3" type="ORF">MicloDRAFT_00006150</name>
</gene>
<evidence type="ECO:0000313" key="4">
    <source>
        <dbReference type="Proteomes" id="UP000003947"/>
    </source>
</evidence>
<dbReference type="AlphaFoldDB" id="I4Z3C0"/>
<dbReference type="STRING" id="864069.MicloDRAFT_00006150"/>
<dbReference type="EMBL" id="JH660636">
    <property type="protein sequence ID" value="EIM30712.1"/>
    <property type="molecule type" value="Genomic_DNA"/>
</dbReference>
<dbReference type="eggNOG" id="COG1082">
    <property type="taxonomic scope" value="Bacteria"/>
</dbReference>
<evidence type="ECO:0000256" key="1">
    <source>
        <dbReference type="SAM" id="MobiDB-lite"/>
    </source>
</evidence>
<dbReference type="PATRIC" id="fig|864069.3.peg.686"/>
<organism evidence="3 4">
    <name type="scientific">Microvirga lotononidis</name>
    <dbReference type="NCBI Taxonomy" id="864069"/>
    <lineage>
        <taxon>Bacteria</taxon>
        <taxon>Pseudomonadati</taxon>
        <taxon>Pseudomonadota</taxon>
        <taxon>Alphaproteobacteria</taxon>
        <taxon>Hyphomicrobiales</taxon>
        <taxon>Methylobacteriaceae</taxon>
        <taxon>Microvirga</taxon>
    </lineage>
</organism>
<reference evidence="3 4" key="1">
    <citation type="submission" date="2012-02" db="EMBL/GenBank/DDBJ databases">
        <title>Improved High-Quality Draft sequence of Microvirga sp. WSM3557.</title>
        <authorList>
            <consortium name="US DOE Joint Genome Institute"/>
            <person name="Lucas S."/>
            <person name="Han J."/>
            <person name="Lapidus A."/>
            <person name="Cheng J.-F."/>
            <person name="Goodwin L."/>
            <person name="Pitluck S."/>
            <person name="Peters L."/>
            <person name="Zhang X."/>
            <person name="Detter J.C."/>
            <person name="Han C."/>
            <person name="Tapia R."/>
            <person name="Land M."/>
            <person name="Hauser L."/>
            <person name="Kyrpides N."/>
            <person name="Ivanova N."/>
            <person name="Pagani I."/>
            <person name="Brau L."/>
            <person name="Yates R."/>
            <person name="O'Hara G."/>
            <person name="Rui T."/>
            <person name="Howieson J."/>
            <person name="Reeve W."/>
            <person name="Woyke T."/>
        </authorList>
    </citation>
    <scope>NUCLEOTIDE SEQUENCE [LARGE SCALE GENOMIC DNA]</scope>
    <source>
        <strain evidence="3 4">WSM3557</strain>
    </source>
</reference>
<dbReference type="InterPro" id="IPR050312">
    <property type="entry name" value="IolE/XylAMocC-like"/>
</dbReference>
<dbReference type="OrthoDB" id="3280201at2"/>
<dbReference type="InterPro" id="IPR013022">
    <property type="entry name" value="Xyl_isomerase-like_TIM-brl"/>
</dbReference>
<dbReference type="Gene3D" id="3.20.20.150">
    <property type="entry name" value="Divalent-metal-dependent TIM barrel enzymes"/>
    <property type="match status" value="1"/>
</dbReference>
<dbReference type="GO" id="GO:0016853">
    <property type="term" value="F:isomerase activity"/>
    <property type="evidence" value="ECO:0007669"/>
    <property type="project" value="UniProtKB-KW"/>
</dbReference>
<dbReference type="PANTHER" id="PTHR12110:SF21">
    <property type="entry name" value="XYLOSE ISOMERASE-LIKE TIM BARREL DOMAIN-CONTAINING PROTEIN"/>
    <property type="match status" value="1"/>
</dbReference>
<keyword evidence="4" id="KW-1185">Reference proteome</keyword>
<name>I4Z3C0_9HYPH</name>
<keyword evidence="3" id="KW-0413">Isomerase</keyword>
<feature type="region of interest" description="Disordered" evidence="1">
    <location>
        <begin position="180"/>
        <end position="201"/>
    </location>
</feature>
<dbReference type="HOGENOM" id="CLU_1164796_0_0_5"/>
<dbReference type="InterPro" id="IPR036237">
    <property type="entry name" value="Xyl_isomerase-like_sf"/>
</dbReference>
<proteinExistence type="predicted"/>
<dbReference type="PANTHER" id="PTHR12110">
    <property type="entry name" value="HYDROXYPYRUVATE ISOMERASE"/>
    <property type="match status" value="1"/>
</dbReference>
<protein>
    <submittedName>
        <fullName evidence="3">Xylose isomerase-like enzyme</fullName>
    </submittedName>
</protein>
<evidence type="ECO:0000259" key="2">
    <source>
        <dbReference type="Pfam" id="PF01261"/>
    </source>
</evidence>
<accession>I4Z3C0</accession>
<feature type="domain" description="Xylose isomerase-like TIM barrel" evidence="2">
    <location>
        <begin position="20"/>
        <end position="179"/>
    </location>
</feature>
<dbReference type="Pfam" id="PF01261">
    <property type="entry name" value="AP_endonuc_2"/>
    <property type="match status" value="1"/>
</dbReference>
<evidence type="ECO:0000313" key="3">
    <source>
        <dbReference type="EMBL" id="EIM30712.1"/>
    </source>
</evidence>
<sequence length="238" mass="26710">MKIALDPYMHRPVPLLELPQFVAEPGYEYIELSLRVDFLDWWVNPRVSPERIRDFKKALRDSGVKLASLLPMYRWASPHQVERLAAMRYWKNAIRIAVELECDTMNSEFGRGPAPSSPFTSYNCCAGGHTEICEAAFWDSMDELVPIFERGGIQLNIEPHPEDFVETLQPAVDMIRSINGLERHGGDPRSGGRGPLRHATSAAKSLIRATRRLKGAGEEHPGQALRGFHNLHAAGSGR</sequence>
<dbReference type="Proteomes" id="UP000003947">
    <property type="component" value="Unassembled WGS sequence"/>
</dbReference>
<dbReference type="SUPFAM" id="SSF51658">
    <property type="entry name" value="Xylose isomerase-like"/>
    <property type="match status" value="1"/>
</dbReference>